<keyword evidence="3" id="KW-1185">Reference proteome</keyword>
<dbReference type="EMBL" id="MK552105">
    <property type="protein sequence ID" value="QBZ71349.1"/>
    <property type="molecule type" value="Genomic_DNA"/>
</dbReference>
<reference evidence="3" key="1">
    <citation type="submission" date="2019-02" db="EMBL/GenBank/DDBJ databases">
        <authorList>
            <person name="Olsen N.S."/>
            <person name="Kot W."/>
            <person name="Hansen L.H."/>
        </authorList>
    </citation>
    <scope>NUCLEOTIDE SEQUENCE [LARGE SCALE GENOMIC DNA]</scope>
</reference>
<keyword evidence="2" id="KW-0547">Nucleotide-binding</keyword>
<keyword evidence="2" id="KW-0347">Helicase</keyword>
<dbReference type="GO" id="GO:0004386">
    <property type="term" value="F:helicase activity"/>
    <property type="evidence" value="ECO:0007669"/>
    <property type="project" value="UniProtKB-KW"/>
</dbReference>
<evidence type="ECO:0000313" key="2">
    <source>
        <dbReference type="EMBL" id="QBZ71349.1"/>
    </source>
</evidence>
<name>A0A4D6E076_9CAUD</name>
<dbReference type="InterPro" id="IPR013237">
    <property type="entry name" value="Phage_T7_Gp4_N"/>
</dbReference>
<dbReference type="Proteomes" id="UP000297193">
    <property type="component" value="Segment"/>
</dbReference>
<dbReference type="Pfam" id="PF08273">
    <property type="entry name" value="Zn_Ribbon_Prim"/>
    <property type="match status" value="1"/>
</dbReference>
<accession>A0A4D6E076</accession>
<evidence type="ECO:0000259" key="1">
    <source>
        <dbReference type="SMART" id="SM00778"/>
    </source>
</evidence>
<keyword evidence="2" id="KW-0378">Hydrolase</keyword>
<proteinExistence type="predicted"/>
<dbReference type="SMART" id="SM00778">
    <property type="entry name" value="Prim_Zn_Ribbon"/>
    <property type="match status" value="1"/>
</dbReference>
<organism evidence="2 3">
    <name type="scientific">Escherichia phage Jahat_MG145</name>
    <dbReference type="NCBI Taxonomy" id="2562601"/>
    <lineage>
        <taxon>Viruses</taxon>
        <taxon>Duplodnaviria</taxon>
        <taxon>Heunggongvirae</taxon>
        <taxon>Uroviricota</taxon>
        <taxon>Caudoviricetes</taxon>
        <taxon>Drexlerviridae</taxon>
        <taxon>Tempevirinae</taxon>
        <taxon>Jahatvirus</taxon>
        <taxon>Jahatvirus MG145</taxon>
    </lineage>
</organism>
<protein>
    <submittedName>
        <fullName evidence="2">DNA primase/helicase</fullName>
    </submittedName>
</protein>
<sequence>MHYDKDEVLPRMLGMWQTALMKLCNAPQSFFNGKHQPCLYCGGKDRARWTNQLAKKGDGGNICNVCGNDSGIGLFMRLRGESYSEAINTLGDWLNLVPVEVVAKANKIASRSSGYNFGKQASHECCERVMAKTLKFDRTPLSVFEGIYPPDDGHYDCGVKDGRYIHALPCRLVHEDGVDDEMCNILFITEEGDKSFLAKDYTRGSVVVTGSTDKTIYLCTDWVNAQHVHIATGQEVWTCYNNYNLEMVAHRYKGNRKMRVVCHKDDRDVIIAADERNLDVMLPIGGNFKNGIEKKLYKPESLL</sequence>
<keyword evidence="2" id="KW-0067">ATP-binding</keyword>
<feature type="domain" description="DNA primase/helicase Gp4 N-terminal Bacteriophage T7-like" evidence="1">
    <location>
        <begin position="33"/>
        <end position="72"/>
    </location>
</feature>
<dbReference type="GO" id="GO:0008270">
    <property type="term" value="F:zinc ion binding"/>
    <property type="evidence" value="ECO:0007669"/>
    <property type="project" value="InterPro"/>
</dbReference>
<evidence type="ECO:0000313" key="3">
    <source>
        <dbReference type="Proteomes" id="UP000297193"/>
    </source>
</evidence>